<dbReference type="OrthoDB" id="566138at2759"/>
<dbReference type="EMBL" id="KN847492">
    <property type="protein sequence ID" value="KIW20711.1"/>
    <property type="molecule type" value="Genomic_DNA"/>
</dbReference>
<dbReference type="InterPro" id="IPR023631">
    <property type="entry name" value="Amidase_dom"/>
</dbReference>
<dbReference type="GeneID" id="27328371"/>
<proteinExistence type="inferred from homology"/>
<dbReference type="Gene3D" id="3.90.1300.10">
    <property type="entry name" value="Amidase signature (AS) domain"/>
    <property type="match status" value="1"/>
</dbReference>
<dbReference type="RefSeq" id="XP_016240927.1">
    <property type="nucleotide sequence ID" value="XM_016375651.1"/>
</dbReference>
<dbReference type="VEuPathDB" id="FungiDB:PV08_01288"/>
<dbReference type="PANTHER" id="PTHR42678">
    <property type="entry name" value="AMIDASE"/>
    <property type="match status" value="1"/>
</dbReference>
<dbReference type="Pfam" id="PF01425">
    <property type="entry name" value="Amidase"/>
    <property type="match status" value="1"/>
</dbReference>
<organism evidence="3 4">
    <name type="scientific">Exophiala spinifera</name>
    <dbReference type="NCBI Taxonomy" id="91928"/>
    <lineage>
        <taxon>Eukaryota</taxon>
        <taxon>Fungi</taxon>
        <taxon>Dikarya</taxon>
        <taxon>Ascomycota</taxon>
        <taxon>Pezizomycotina</taxon>
        <taxon>Eurotiomycetes</taxon>
        <taxon>Chaetothyriomycetidae</taxon>
        <taxon>Chaetothyriales</taxon>
        <taxon>Herpotrichiellaceae</taxon>
        <taxon>Exophiala</taxon>
    </lineage>
</organism>
<evidence type="ECO:0000259" key="2">
    <source>
        <dbReference type="Pfam" id="PF01425"/>
    </source>
</evidence>
<dbReference type="STRING" id="91928.A0A0D1YZG8"/>
<keyword evidence="4" id="KW-1185">Reference proteome</keyword>
<reference evidence="3 4" key="1">
    <citation type="submission" date="2015-01" db="EMBL/GenBank/DDBJ databases">
        <title>The Genome Sequence of Exophiala spinifera CBS89968.</title>
        <authorList>
            <consortium name="The Broad Institute Genomics Platform"/>
            <person name="Cuomo C."/>
            <person name="de Hoog S."/>
            <person name="Gorbushina A."/>
            <person name="Stielow B."/>
            <person name="Teixiera M."/>
            <person name="Abouelleil A."/>
            <person name="Chapman S.B."/>
            <person name="Priest M."/>
            <person name="Young S.K."/>
            <person name="Wortman J."/>
            <person name="Nusbaum C."/>
            <person name="Birren B."/>
        </authorList>
    </citation>
    <scope>NUCLEOTIDE SEQUENCE [LARGE SCALE GENOMIC DNA]</scope>
    <source>
        <strain evidence="3 4">CBS 89968</strain>
    </source>
</reference>
<accession>A0A0D1YZG8</accession>
<evidence type="ECO:0000313" key="3">
    <source>
        <dbReference type="EMBL" id="KIW20711.1"/>
    </source>
</evidence>
<dbReference type="HOGENOM" id="CLU_009600_14_2_1"/>
<dbReference type="PANTHER" id="PTHR42678:SF34">
    <property type="entry name" value="OS04G0183300 PROTEIN"/>
    <property type="match status" value="1"/>
</dbReference>
<dbReference type="PROSITE" id="PS00571">
    <property type="entry name" value="AMIDASES"/>
    <property type="match status" value="1"/>
</dbReference>
<evidence type="ECO:0000313" key="4">
    <source>
        <dbReference type="Proteomes" id="UP000053328"/>
    </source>
</evidence>
<dbReference type="Proteomes" id="UP000053328">
    <property type="component" value="Unassembled WGS sequence"/>
</dbReference>
<dbReference type="InterPro" id="IPR020556">
    <property type="entry name" value="Amidase_CS"/>
</dbReference>
<protein>
    <recommendedName>
        <fullName evidence="2">Amidase domain-containing protein</fullName>
    </recommendedName>
</protein>
<name>A0A0D1YZG8_9EURO</name>
<sequence length="499" mass="53111">MASELRELTVLAAHDGYKSGRFTARQVVEYYLDRIQRLDKDPNGPNLNSILAVSTTALAEADALDAHLKSTSSLKGGLHGIPVVIKDQADTKGLTTTYGSIVAKDNVPKEDAALVARLKAAGAIVLAKTTMPDWATSWHSTSSISGVTKNPYDLVRDPGGSSSGTGTAVAADLGLLGVGEDTGGSIRLPSFFCGLVGLRCTPGTISRFGLSPLLVPQDTPGPMCRTVTDAALMLDVLAGFDERDPYTATAVIAGPPKGGSYAANLSMERIKSARLGLLEGTLGPDSDPACHSVNKVINSALKTLQDNGTTLVDVRIPDLAQILSLTFTYPQRSRSDLDAWFARHTFLKTDTKAIYGSKQYHPALDLFEDIALGPGTPERDPTFTSRLLARDRLQQAIISLMAKYELDALAFPDCQIPAPLLKDALAQRWPADTFPTNTLVASQSLMPAISVPVGLTQDQTAPGLPVGLELLGLPYREQTLLELAYGVERIVAARQPPPL</sequence>
<dbReference type="AlphaFoldDB" id="A0A0D1YZG8"/>
<evidence type="ECO:0000256" key="1">
    <source>
        <dbReference type="ARBA" id="ARBA00009199"/>
    </source>
</evidence>
<dbReference type="InterPro" id="IPR036928">
    <property type="entry name" value="AS_sf"/>
</dbReference>
<gene>
    <name evidence="3" type="ORF">PV08_01288</name>
</gene>
<comment type="similarity">
    <text evidence="1">Belongs to the amidase family.</text>
</comment>
<dbReference type="SUPFAM" id="SSF75304">
    <property type="entry name" value="Amidase signature (AS) enzymes"/>
    <property type="match status" value="1"/>
</dbReference>
<feature type="domain" description="Amidase" evidence="2">
    <location>
        <begin position="27"/>
        <end position="481"/>
    </location>
</feature>